<feature type="transmembrane region" description="Helical" evidence="1">
    <location>
        <begin position="56"/>
        <end position="77"/>
    </location>
</feature>
<feature type="transmembrane region" description="Helical" evidence="1">
    <location>
        <begin position="173"/>
        <end position="195"/>
    </location>
</feature>
<keyword evidence="1" id="KW-0472">Membrane</keyword>
<evidence type="ECO:0000313" key="3">
    <source>
        <dbReference type="Proteomes" id="UP000277671"/>
    </source>
</evidence>
<dbReference type="OrthoDB" id="7698234at2"/>
<dbReference type="EMBL" id="RBKT01000001">
    <property type="protein sequence ID" value="RKR85963.1"/>
    <property type="molecule type" value="Genomic_DNA"/>
</dbReference>
<dbReference type="PANTHER" id="PTHR36840:SF1">
    <property type="entry name" value="BLL5714 PROTEIN"/>
    <property type="match status" value="1"/>
</dbReference>
<keyword evidence="1" id="KW-1133">Transmembrane helix</keyword>
<feature type="transmembrane region" description="Helical" evidence="1">
    <location>
        <begin position="236"/>
        <end position="258"/>
    </location>
</feature>
<dbReference type="AlphaFoldDB" id="A0A495JAV3"/>
<dbReference type="Pfam" id="PF06772">
    <property type="entry name" value="LtrA"/>
    <property type="match status" value="1"/>
</dbReference>
<feature type="transmembrane region" description="Helical" evidence="1">
    <location>
        <begin position="336"/>
        <end position="355"/>
    </location>
</feature>
<feature type="transmembrane region" description="Helical" evidence="1">
    <location>
        <begin position="116"/>
        <end position="134"/>
    </location>
</feature>
<organism evidence="2 3">
    <name type="scientific">Micromonospora pisi</name>
    <dbReference type="NCBI Taxonomy" id="589240"/>
    <lineage>
        <taxon>Bacteria</taxon>
        <taxon>Bacillati</taxon>
        <taxon>Actinomycetota</taxon>
        <taxon>Actinomycetes</taxon>
        <taxon>Micromonosporales</taxon>
        <taxon>Micromonosporaceae</taxon>
        <taxon>Micromonospora</taxon>
    </lineage>
</organism>
<keyword evidence="3" id="KW-1185">Reference proteome</keyword>
<accession>A0A495JAV3</accession>
<proteinExistence type="predicted"/>
<feature type="transmembrane region" description="Helical" evidence="1">
    <location>
        <begin position="146"/>
        <end position="167"/>
    </location>
</feature>
<gene>
    <name evidence="2" type="ORF">BDK92_0181</name>
</gene>
<feature type="transmembrane region" description="Helical" evidence="1">
    <location>
        <begin position="207"/>
        <end position="224"/>
    </location>
</feature>
<dbReference type="Proteomes" id="UP000277671">
    <property type="component" value="Unassembled WGS sequence"/>
</dbReference>
<evidence type="ECO:0000256" key="1">
    <source>
        <dbReference type="SAM" id="Phobius"/>
    </source>
</evidence>
<protein>
    <submittedName>
        <fullName evidence="2">Low temperature requirement protein LtrA</fullName>
    </submittedName>
</protein>
<comment type="caution">
    <text evidence="2">The sequence shown here is derived from an EMBL/GenBank/DDBJ whole genome shotgun (WGS) entry which is preliminary data.</text>
</comment>
<name>A0A495JAV3_9ACTN</name>
<feature type="transmembrane region" description="Helical" evidence="1">
    <location>
        <begin position="311"/>
        <end position="329"/>
    </location>
</feature>
<sequence>MTRLPRVVHPLRLRGTGPAAQEGERHATWLELFFDLVFVLALSSITTEIGNGASPATSKILVAVALYMLVQWAWVSQSFYDTRYDPDDWLHRILVFVATAGAGGIAIGVRHLPEDLLLPAGYLVVRGALILMYLRVLLTSQAERSVATVYLGGFGVGWSLWLASLAVDPSTRPILWVVAVAIELSTPVWGYRWLLQHPVDTSHLPERLGQFTIILLGATLADLLNAVPVSHRSGELVGAAMLAFVVPVSIWWIYTTFLTSQLALSRLRNGSWYAFLHLPLGTSLVFLGWALGEVVQEIAHGVPRLPDTLRVLLSGSIVIAMLSGLLLQWGSLGSLLLKRIVIAGVGMTAVIVTAAVVSDPLLTLALTALSMASYASLVNSEIFHVRSARSNP</sequence>
<keyword evidence="1" id="KW-0812">Transmembrane</keyword>
<reference evidence="2 3" key="1">
    <citation type="submission" date="2018-10" db="EMBL/GenBank/DDBJ databases">
        <title>Sequencing the genomes of 1000 actinobacteria strains.</title>
        <authorList>
            <person name="Klenk H.-P."/>
        </authorList>
    </citation>
    <scope>NUCLEOTIDE SEQUENCE [LARGE SCALE GENOMIC DNA]</scope>
    <source>
        <strain evidence="2 3">DSM 45175</strain>
    </source>
</reference>
<dbReference type="PANTHER" id="PTHR36840">
    <property type="entry name" value="BLL5714 PROTEIN"/>
    <property type="match status" value="1"/>
</dbReference>
<dbReference type="InterPro" id="IPR010640">
    <property type="entry name" value="Low_temperature_requirement_A"/>
</dbReference>
<feature type="transmembrane region" description="Helical" evidence="1">
    <location>
        <begin position="89"/>
        <end position="110"/>
    </location>
</feature>
<evidence type="ECO:0000313" key="2">
    <source>
        <dbReference type="EMBL" id="RKR85963.1"/>
    </source>
</evidence>
<feature type="transmembrane region" description="Helical" evidence="1">
    <location>
        <begin position="270"/>
        <end position="291"/>
    </location>
</feature>